<evidence type="ECO:0000313" key="1">
    <source>
        <dbReference type="EMBL" id="SQF89605.1"/>
    </source>
</evidence>
<dbReference type="EMBL" id="LS483372">
    <property type="protein sequence ID" value="SQF89605.1"/>
    <property type="molecule type" value="Genomic_DNA"/>
</dbReference>
<dbReference type="Gene3D" id="3.20.20.220">
    <property type="match status" value="1"/>
</dbReference>
<dbReference type="SUPFAM" id="SSF51730">
    <property type="entry name" value="FAD-linked oxidoreductase"/>
    <property type="match status" value="1"/>
</dbReference>
<evidence type="ECO:0000313" key="2">
    <source>
        <dbReference type="Proteomes" id="UP000248640"/>
    </source>
</evidence>
<dbReference type="InterPro" id="IPR029041">
    <property type="entry name" value="FAD-linked_oxidoreductase-like"/>
</dbReference>
<dbReference type="EC" id="1.5.5.2" evidence="1"/>
<accession>A0A3M3XG66</accession>
<dbReference type="Proteomes" id="UP000248640">
    <property type="component" value="Chromosome 1"/>
</dbReference>
<dbReference type="InterPro" id="IPR002872">
    <property type="entry name" value="Proline_DH_dom"/>
</dbReference>
<reference evidence="1 2" key="1">
    <citation type="submission" date="2018-06" db="EMBL/GenBank/DDBJ databases">
        <authorList>
            <consortium name="Pathogen Informatics"/>
            <person name="Doyle S."/>
        </authorList>
    </citation>
    <scope>NUCLEOTIDE SEQUENCE [LARGE SCALE GENOMIC DNA]</scope>
    <source>
        <strain evidence="1 2">NCTC10038</strain>
    </source>
</reference>
<proteinExistence type="predicted"/>
<dbReference type="AlphaFoldDB" id="A0A3M3XG66"/>
<sequence length="332" mass="36901">MCEQTLVSKEKEVPSKEIYTLACAGLKKLALNQECRNAFDKNSLFFKLFEQAAHRYIIASDAQELNRKLHTLAAKGYQLGVEYVGEENHDPHVVQRFVGEYLSAVQRFADAGLKPQLGFDLSAVGMLISQETAYRNASAILAAAAQHDIPVMISMEHSSAVDKILEVYAELAPAHLNVGITVQAHLHRTVNDLPRIISYGRKVRLVKGVYNESLDVALPRGEELDDRYLMLLDNLLAASVPVSCATQDPNLIKRLFAGGYNSKIEELEMLHGVQPEVLRSAREAGLNCRIAAVYGDSWYLHFLHRLAESPDNVLEALADFYDPSRITFGAGY</sequence>
<protein>
    <submittedName>
        <fullName evidence="1">Proline dehydrogenase</fullName>
        <ecNumber evidence="1">1.5.5.2</ecNumber>
    </submittedName>
</protein>
<dbReference type="GO" id="GO:0004657">
    <property type="term" value="F:proline dehydrogenase activity"/>
    <property type="evidence" value="ECO:0007669"/>
    <property type="project" value="UniProtKB-EC"/>
</dbReference>
<keyword evidence="1" id="KW-0560">Oxidoreductase</keyword>
<dbReference type="GO" id="GO:0006562">
    <property type="term" value="P:L-proline catabolic process"/>
    <property type="evidence" value="ECO:0007669"/>
    <property type="project" value="UniProtKB-ARBA"/>
</dbReference>
<dbReference type="Pfam" id="PF01619">
    <property type="entry name" value="Pro_dh"/>
    <property type="match status" value="1"/>
</dbReference>
<gene>
    <name evidence="1" type="primary">fadM</name>
    <name evidence="1" type="ORF">NCTC10038_00991</name>
</gene>
<name>A0A3M3XG66_PSEFL</name>
<organism evidence="1 2">
    <name type="scientific">Pseudomonas fluorescens</name>
    <dbReference type="NCBI Taxonomy" id="294"/>
    <lineage>
        <taxon>Bacteria</taxon>
        <taxon>Pseudomonadati</taxon>
        <taxon>Pseudomonadota</taxon>
        <taxon>Gammaproteobacteria</taxon>
        <taxon>Pseudomonadales</taxon>
        <taxon>Pseudomonadaceae</taxon>
        <taxon>Pseudomonas</taxon>
    </lineage>
</organism>